<dbReference type="AlphaFoldDB" id="A0A5J4QE98"/>
<comment type="caution">
    <text evidence="1">The sequence shown here is derived from an EMBL/GenBank/DDBJ whole genome shotgun (WGS) entry which is preliminary data.</text>
</comment>
<gene>
    <name evidence="1" type="ORF">EZS27_030912</name>
</gene>
<name>A0A5J4QE98_9ZZZZ</name>
<protein>
    <submittedName>
        <fullName evidence="1">Uncharacterized protein</fullName>
    </submittedName>
</protein>
<reference evidence="1" key="1">
    <citation type="submission" date="2019-03" db="EMBL/GenBank/DDBJ databases">
        <title>Single cell metagenomics reveals metabolic interactions within the superorganism composed of flagellate Streblomastix strix and complex community of Bacteroidetes bacteria on its surface.</title>
        <authorList>
            <person name="Treitli S.C."/>
            <person name="Kolisko M."/>
            <person name="Husnik F."/>
            <person name="Keeling P."/>
            <person name="Hampl V."/>
        </authorList>
    </citation>
    <scope>NUCLEOTIDE SEQUENCE</scope>
    <source>
        <strain evidence="1">STM</strain>
    </source>
</reference>
<evidence type="ECO:0000313" key="1">
    <source>
        <dbReference type="EMBL" id="KAA6319161.1"/>
    </source>
</evidence>
<accession>A0A5J4QE98</accession>
<sequence length="76" mass="9043">MDKLLKTRFFNLLINSSQKVTNEEMQNAYGDFVKQVETLNQSETDYSVIFRILNFTRIEFSSLESVFWYEQGKKCT</sequence>
<organism evidence="1">
    <name type="scientific">termite gut metagenome</name>
    <dbReference type="NCBI Taxonomy" id="433724"/>
    <lineage>
        <taxon>unclassified sequences</taxon>
        <taxon>metagenomes</taxon>
        <taxon>organismal metagenomes</taxon>
    </lineage>
</organism>
<dbReference type="EMBL" id="SNRY01003970">
    <property type="protein sequence ID" value="KAA6319161.1"/>
    <property type="molecule type" value="Genomic_DNA"/>
</dbReference>
<proteinExistence type="predicted"/>